<keyword evidence="4" id="KW-1185">Reference proteome</keyword>
<dbReference type="NCBIfam" id="TIGR03214">
    <property type="entry name" value="ura-cupin"/>
    <property type="match status" value="1"/>
</dbReference>
<dbReference type="Proteomes" id="UP001291926">
    <property type="component" value="Unassembled WGS sequence"/>
</dbReference>
<evidence type="ECO:0000256" key="1">
    <source>
        <dbReference type="SAM" id="Coils"/>
    </source>
</evidence>
<gene>
    <name evidence="3" type="ORF">RD792_000249</name>
</gene>
<dbReference type="InterPro" id="IPR044697">
    <property type="entry name" value="UGlyAH_cupin_C"/>
</dbReference>
<dbReference type="Pfam" id="PF04827">
    <property type="entry name" value="Plant_tran"/>
    <property type="match status" value="1"/>
</dbReference>
<dbReference type="InterPro" id="IPR013096">
    <property type="entry name" value="Cupin_2"/>
</dbReference>
<protein>
    <recommendedName>
        <fullName evidence="2">Cupin type-2 domain-containing protein</fullName>
    </recommendedName>
</protein>
<name>A0ABR0DUU9_9LAMI</name>
<keyword evidence="1" id="KW-0175">Coiled coil</keyword>
<sequence>MECISHVPHIGPMDFENWKIRMEILLAAYNDNIFTCITKGPFRFKKNVKVAGQPDQIVDKELDELTPGEVKLVNLDKKTKFIMFKAIDEDRFQKIKHLQTAKEMWDKVCELSERNDAIKEHKLSVALEEFESFKMKSGETIDQMDTRFTKTLNEVLRLRKKFSDKEITMKVLAALPPKFNMKLMAMEESRDLEKISLSELFSSLKAYEFKMPRMGLDVSTSSDPIAALIASDKSRKSADKSKQKTLLNSEKAYTADDVTLLLNDFEKFYKKKIKLKYKNASSSSSDHFQENRESSKAKLRDNLGKEYGLLIKDHPHLSSEKFAEKEKRAKKERKLRKSKTKLVDATKLINSCTSYSDRQLSDKEFEEVPETLCLTAIESDDSETGLNEEMTMLKEQIRSLKLQVEKPQESADYKKLEHENETLKAECAIRRTRKPTIILEAVDDADTWIWLAFFGVPESQNDITVLGRSPLFDAAGNCPKVKYEVNGNKYFVGYYLADGFLKLAISEEGFCSAPSILNTQPLYWKVTNPTLSPSHLQDLPGFTRSVYKRDHALITPESHVFSPLPDWTNTLGAYLISPSMGSHFVMYLAKMQENSKSGLPLSDVERLVFVLHGVVTLDDASSITHKLEVDSYAYLPPNSEHSFKSDAPATLVIFERRYVYLENYTTEQIIGSTDKQPLLETPGEVFELRKLLPTSLPYDFNIHIMDFQPGEFLDVKEVHYNQHGLLLLEGQGIYRLGDNWYPVQAGDTIWMAPFVPQWYAALGKTKSRYLLYKDVNRNPL</sequence>
<evidence type="ECO:0000259" key="2">
    <source>
        <dbReference type="Pfam" id="PF07883"/>
    </source>
</evidence>
<dbReference type="InterPro" id="IPR017627">
    <property type="entry name" value="UGHY"/>
</dbReference>
<comment type="caution">
    <text evidence="3">The sequence shown here is derived from an EMBL/GenBank/DDBJ whole genome shotgun (WGS) entry which is preliminary data.</text>
</comment>
<dbReference type="EMBL" id="JAYDYQ010001086">
    <property type="protein sequence ID" value="KAK4492922.1"/>
    <property type="molecule type" value="Genomic_DNA"/>
</dbReference>
<dbReference type="PANTHER" id="PTHR34571">
    <property type="entry name" value="(S)-UREIDOGLYCINE AMINOHYDROLASE"/>
    <property type="match status" value="1"/>
</dbReference>
<dbReference type="Pfam" id="PF07883">
    <property type="entry name" value="Cupin_2"/>
    <property type="match status" value="1"/>
</dbReference>
<dbReference type="InterPro" id="IPR006912">
    <property type="entry name" value="Harbinger_derived_prot"/>
</dbReference>
<organism evidence="3 4">
    <name type="scientific">Penstemon davidsonii</name>
    <dbReference type="NCBI Taxonomy" id="160366"/>
    <lineage>
        <taxon>Eukaryota</taxon>
        <taxon>Viridiplantae</taxon>
        <taxon>Streptophyta</taxon>
        <taxon>Embryophyta</taxon>
        <taxon>Tracheophyta</taxon>
        <taxon>Spermatophyta</taxon>
        <taxon>Magnoliopsida</taxon>
        <taxon>eudicotyledons</taxon>
        <taxon>Gunneridae</taxon>
        <taxon>Pentapetalae</taxon>
        <taxon>asterids</taxon>
        <taxon>lamiids</taxon>
        <taxon>Lamiales</taxon>
        <taxon>Plantaginaceae</taxon>
        <taxon>Cheloneae</taxon>
        <taxon>Penstemon</taxon>
    </lineage>
</organism>
<evidence type="ECO:0000313" key="4">
    <source>
        <dbReference type="Proteomes" id="UP001291926"/>
    </source>
</evidence>
<dbReference type="SUPFAM" id="SSF51182">
    <property type="entry name" value="RmlC-like cupins"/>
    <property type="match status" value="1"/>
</dbReference>
<dbReference type="InterPro" id="IPR044704">
    <property type="entry name" value="UGlyAH_cupin_N"/>
</dbReference>
<dbReference type="CDD" id="cd02211">
    <property type="entry name" value="cupin_UGlyAH_N"/>
    <property type="match status" value="1"/>
</dbReference>
<dbReference type="InterPro" id="IPR014710">
    <property type="entry name" value="RmlC-like_jellyroll"/>
</dbReference>
<evidence type="ECO:0000313" key="3">
    <source>
        <dbReference type="EMBL" id="KAK4492922.1"/>
    </source>
</evidence>
<dbReference type="CDD" id="cd02212">
    <property type="entry name" value="cupin_UGlyAH_C"/>
    <property type="match status" value="1"/>
</dbReference>
<accession>A0ABR0DUU9</accession>
<feature type="domain" description="Cupin type-2" evidence="2">
    <location>
        <begin position="704"/>
        <end position="770"/>
    </location>
</feature>
<reference evidence="3 4" key="1">
    <citation type="journal article" date="2023" name="bioRxiv">
        <title>Genome report: Whole genome sequence and annotation of Penstemon davidsonii.</title>
        <authorList>
            <person name="Ostevik K.L."/>
            <person name="Alabady M."/>
            <person name="Zhang M."/>
            <person name="Rausher M.D."/>
        </authorList>
    </citation>
    <scope>NUCLEOTIDE SEQUENCE [LARGE SCALE GENOMIC DNA]</scope>
    <source>
        <strain evidence="3">DNT005</strain>
        <tissue evidence="3">Whole leaf</tissue>
    </source>
</reference>
<dbReference type="Gene3D" id="2.60.120.10">
    <property type="entry name" value="Jelly Rolls"/>
    <property type="match status" value="1"/>
</dbReference>
<dbReference type="Pfam" id="PF14223">
    <property type="entry name" value="Retrotran_gag_2"/>
    <property type="match status" value="1"/>
</dbReference>
<feature type="coiled-coil region" evidence="1">
    <location>
        <begin position="383"/>
        <end position="426"/>
    </location>
</feature>
<proteinExistence type="predicted"/>
<dbReference type="InterPro" id="IPR011051">
    <property type="entry name" value="RmlC_Cupin_sf"/>
</dbReference>
<dbReference type="PANTHER" id="PTHR34571:SF1">
    <property type="entry name" value="(S)-UREIDOGLYCINE AMINOHYDROLASE"/>
    <property type="match status" value="1"/>
</dbReference>